<dbReference type="EMBL" id="JAGPYM010000011">
    <property type="protein sequence ID" value="KAH6889278.1"/>
    <property type="molecule type" value="Genomic_DNA"/>
</dbReference>
<gene>
    <name evidence="3" type="ORF">B0T10DRAFT_487650</name>
</gene>
<feature type="domain" description="Methyltransferase" evidence="2">
    <location>
        <begin position="68"/>
        <end position="175"/>
    </location>
</feature>
<dbReference type="PANTHER" id="PTHR43591:SF24">
    <property type="entry name" value="2-METHOXY-6-POLYPRENYL-1,4-BENZOQUINOL METHYLASE, MITOCHONDRIAL"/>
    <property type="match status" value="1"/>
</dbReference>
<dbReference type="Gene3D" id="3.40.50.150">
    <property type="entry name" value="Vaccinia Virus protein VP39"/>
    <property type="match status" value="1"/>
</dbReference>
<dbReference type="Pfam" id="PF13847">
    <property type="entry name" value="Methyltransf_31"/>
    <property type="match status" value="1"/>
</dbReference>
<dbReference type="OrthoDB" id="10017101at2759"/>
<evidence type="ECO:0000313" key="3">
    <source>
        <dbReference type="EMBL" id="KAH6889278.1"/>
    </source>
</evidence>
<dbReference type="InterPro" id="IPR025714">
    <property type="entry name" value="Methyltranfer_dom"/>
</dbReference>
<dbReference type="SUPFAM" id="SSF53335">
    <property type="entry name" value="S-adenosyl-L-methionine-dependent methyltransferases"/>
    <property type="match status" value="1"/>
</dbReference>
<dbReference type="PANTHER" id="PTHR43591">
    <property type="entry name" value="METHYLTRANSFERASE"/>
    <property type="match status" value="1"/>
</dbReference>
<proteinExistence type="inferred from homology"/>
<sequence length="303" mass="33643">MHAGPSPRLQHNIYYVKFKPIYGKMAATEHNKYGPGYRASQVKHHEWRTAENSASHLLPRLQAMVKEKPQLKLLDVGAGSGTISAGLAKYMPDGEVLATDLSDDILARAKEYADSHGVANIKFQKASVFELPFPDSTFDVTHAHQVLCHLDTPSEAIREMLRVTKTGGVVSLRESEMGMWAVWPELPPLLHFVDMAAKVMVANGGQDKGGRQLLSWVLQAGVAREDITASFGTWCYSQPEDKVVWAGAMSERLRDGQMREKAIERGLATQDEIEGMIRAWDEWSKQDDATLGIMNGEILVSKK</sequence>
<protein>
    <submittedName>
        <fullName evidence="3">S-adenosyl-L-methionine-dependent methyltransferase</fullName>
    </submittedName>
</protein>
<keyword evidence="3" id="KW-0808">Transferase</keyword>
<evidence type="ECO:0000313" key="4">
    <source>
        <dbReference type="Proteomes" id="UP000777438"/>
    </source>
</evidence>
<reference evidence="3 4" key="1">
    <citation type="journal article" date="2021" name="Nat. Commun.">
        <title>Genetic determinants of endophytism in the Arabidopsis root mycobiome.</title>
        <authorList>
            <person name="Mesny F."/>
            <person name="Miyauchi S."/>
            <person name="Thiergart T."/>
            <person name="Pickel B."/>
            <person name="Atanasova L."/>
            <person name="Karlsson M."/>
            <person name="Huettel B."/>
            <person name="Barry K.W."/>
            <person name="Haridas S."/>
            <person name="Chen C."/>
            <person name="Bauer D."/>
            <person name="Andreopoulos W."/>
            <person name="Pangilinan J."/>
            <person name="LaButti K."/>
            <person name="Riley R."/>
            <person name="Lipzen A."/>
            <person name="Clum A."/>
            <person name="Drula E."/>
            <person name="Henrissat B."/>
            <person name="Kohler A."/>
            <person name="Grigoriev I.V."/>
            <person name="Martin F.M."/>
            <person name="Hacquard S."/>
        </authorList>
    </citation>
    <scope>NUCLEOTIDE SEQUENCE [LARGE SCALE GENOMIC DNA]</scope>
    <source>
        <strain evidence="3 4">MPI-CAGE-CH-0241</strain>
    </source>
</reference>
<keyword evidence="3" id="KW-0489">Methyltransferase</keyword>
<dbReference type="Proteomes" id="UP000777438">
    <property type="component" value="Unassembled WGS sequence"/>
</dbReference>
<name>A0A9P8W4P3_9HYPO</name>
<accession>A0A9P8W4P3</accession>
<organism evidence="3 4">
    <name type="scientific">Thelonectria olida</name>
    <dbReference type="NCBI Taxonomy" id="1576542"/>
    <lineage>
        <taxon>Eukaryota</taxon>
        <taxon>Fungi</taxon>
        <taxon>Dikarya</taxon>
        <taxon>Ascomycota</taxon>
        <taxon>Pezizomycotina</taxon>
        <taxon>Sordariomycetes</taxon>
        <taxon>Hypocreomycetidae</taxon>
        <taxon>Hypocreales</taxon>
        <taxon>Nectriaceae</taxon>
        <taxon>Thelonectria</taxon>
    </lineage>
</organism>
<evidence type="ECO:0000256" key="1">
    <source>
        <dbReference type="ARBA" id="ARBA00038158"/>
    </source>
</evidence>
<dbReference type="GO" id="GO:0008168">
    <property type="term" value="F:methyltransferase activity"/>
    <property type="evidence" value="ECO:0007669"/>
    <property type="project" value="UniProtKB-KW"/>
</dbReference>
<dbReference type="AlphaFoldDB" id="A0A9P8W4P3"/>
<comment type="similarity">
    <text evidence="1">Belongs to the methyltransferase superfamily. LaeA methyltransferase family.</text>
</comment>
<dbReference type="GO" id="GO:0032259">
    <property type="term" value="P:methylation"/>
    <property type="evidence" value="ECO:0007669"/>
    <property type="project" value="UniProtKB-KW"/>
</dbReference>
<comment type="caution">
    <text evidence="3">The sequence shown here is derived from an EMBL/GenBank/DDBJ whole genome shotgun (WGS) entry which is preliminary data.</text>
</comment>
<dbReference type="InterPro" id="IPR029063">
    <property type="entry name" value="SAM-dependent_MTases_sf"/>
</dbReference>
<keyword evidence="4" id="KW-1185">Reference proteome</keyword>
<evidence type="ECO:0000259" key="2">
    <source>
        <dbReference type="Pfam" id="PF13847"/>
    </source>
</evidence>
<dbReference type="CDD" id="cd02440">
    <property type="entry name" value="AdoMet_MTases"/>
    <property type="match status" value="1"/>
</dbReference>